<dbReference type="RefSeq" id="WP_087643570.1">
    <property type="nucleotide sequence ID" value="NZ_FCON02000010.1"/>
</dbReference>
<accession>A0A158G817</accession>
<sequence length="126" mass="14308">MTTERPSRQSSPGPLRRILSSAFAIFETRLELLGIELQEEKERLIGVVFLGLAAMMLTMMALITLTVLIAIFFWDTYRWQSLAGITAVYALTAIACGMRARAVLRDAPNMFDETLAEFRKDRDTFR</sequence>
<protein>
    <submittedName>
        <fullName evidence="2">Membrane protein</fullName>
    </submittedName>
</protein>
<reference evidence="2" key="1">
    <citation type="submission" date="2016-01" db="EMBL/GenBank/DDBJ databases">
        <authorList>
            <person name="Peeters C."/>
        </authorList>
    </citation>
    <scope>NUCLEOTIDE SEQUENCE [LARGE SCALE GENOMIC DNA]</scope>
    <source>
        <strain evidence="2">LMG 22940</strain>
    </source>
</reference>
<gene>
    <name evidence="2" type="ORF">AWB68_01343</name>
</gene>
<keyword evidence="3" id="KW-1185">Reference proteome</keyword>
<proteinExistence type="predicted"/>
<keyword evidence="1" id="KW-0472">Membrane</keyword>
<evidence type="ECO:0000313" key="2">
    <source>
        <dbReference type="EMBL" id="SAL28001.1"/>
    </source>
</evidence>
<dbReference type="AlphaFoldDB" id="A0A158G817"/>
<dbReference type="OrthoDB" id="198068at2"/>
<keyword evidence="1" id="KW-0812">Transmembrane</keyword>
<dbReference type="EMBL" id="FCON02000010">
    <property type="protein sequence ID" value="SAL28001.1"/>
    <property type="molecule type" value="Genomic_DNA"/>
</dbReference>
<dbReference type="Proteomes" id="UP000054770">
    <property type="component" value="Unassembled WGS sequence"/>
</dbReference>
<organism evidence="2 3">
    <name type="scientific">Caballeronia choica</name>
    <dbReference type="NCBI Taxonomy" id="326476"/>
    <lineage>
        <taxon>Bacteria</taxon>
        <taxon>Pseudomonadati</taxon>
        <taxon>Pseudomonadota</taxon>
        <taxon>Betaproteobacteria</taxon>
        <taxon>Burkholderiales</taxon>
        <taxon>Burkholderiaceae</taxon>
        <taxon>Caballeronia</taxon>
    </lineage>
</organism>
<keyword evidence="1" id="KW-1133">Transmembrane helix</keyword>
<dbReference type="InterPro" id="IPR009937">
    <property type="entry name" value="Phage_holin_3_6"/>
</dbReference>
<name>A0A158G817_9BURK</name>
<evidence type="ECO:0000256" key="1">
    <source>
        <dbReference type="SAM" id="Phobius"/>
    </source>
</evidence>
<feature type="transmembrane region" description="Helical" evidence="1">
    <location>
        <begin position="79"/>
        <end position="100"/>
    </location>
</feature>
<feature type="transmembrane region" description="Helical" evidence="1">
    <location>
        <begin position="44"/>
        <end position="73"/>
    </location>
</feature>
<evidence type="ECO:0000313" key="3">
    <source>
        <dbReference type="Proteomes" id="UP000054770"/>
    </source>
</evidence>
<comment type="caution">
    <text evidence="2">The sequence shown here is derived from an EMBL/GenBank/DDBJ whole genome shotgun (WGS) entry which is preliminary data.</text>
</comment>
<dbReference type="Pfam" id="PF07332">
    <property type="entry name" value="Phage_holin_3_6"/>
    <property type="match status" value="1"/>
</dbReference>